<reference evidence="1 2" key="1">
    <citation type="submission" date="2024-04" db="EMBL/GenBank/DDBJ databases">
        <title>Tritrichomonas musculus Genome.</title>
        <authorList>
            <person name="Alves-Ferreira E."/>
            <person name="Grigg M."/>
            <person name="Lorenzi H."/>
            <person name="Galac M."/>
        </authorList>
    </citation>
    <scope>NUCLEOTIDE SEQUENCE [LARGE SCALE GENOMIC DNA]</scope>
    <source>
        <strain evidence="1 2">EAF2021</strain>
    </source>
</reference>
<dbReference type="SUPFAM" id="SSF48371">
    <property type="entry name" value="ARM repeat"/>
    <property type="match status" value="1"/>
</dbReference>
<protein>
    <submittedName>
        <fullName evidence="1">Uncharacterized protein</fullName>
    </submittedName>
</protein>
<dbReference type="InterPro" id="IPR011989">
    <property type="entry name" value="ARM-like"/>
</dbReference>
<evidence type="ECO:0000313" key="2">
    <source>
        <dbReference type="Proteomes" id="UP001470230"/>
    </source>
</evidence>
<evidence type="ECO:0000313" key="1">
    <source>
        <dbReference type="EMBL" id="KAK8887735.1"/>
    </source>
</evidence>
<dbReference type="Proteomes" id="UP001470230">
    <property type="component" value="Unassembled WGS sequence"/>
</dbReference>
<proteinExistence type="predicted"/>
<gene>
    <name evidence="1" type="ORF">M9Y10_038789</name>
</gene>
<dbReference type="EMBL" id="JAPFFF010000006">
    <property type="protein sequence ID" value="KAK8887735.1"/>
    <property type="molecule type" value="Genomic_DNA"/>
</dbReference>
<dbReference type="Gene3D" id="1.25.10.10">
    <property type="entry name" value="Leucine-rich Repeat Variant"/>
    <property type="match status" value="1"/>
</dbReference>
<sequence>MEYKFNHFDNDSGNINEFAYDFSLNYNIKETNTDYQGLSQPEYDEFEDLLRNIISVKVDSDNHKISLLERLREKLIKFNNTKKKALDLSLFRKYKTIEFLFKYSSDQYPAAIREASLSAIVPFIAVYPVFTGNFVSNHIYKILNQVFQNSKIEENRILLYPSYKCLGNIIQNFITHQFNRNLLNYFINNIDIPNFIQSVNFIDKSDSLSVNFAIYSLFNQSYSAGENDEYIFFTDQTIIQLLSILTTTICSTISEETCENKSHLYALNAIDIFLRTNSYSPEARYNGIIQSDIHKCIERYFRVEGLLSEKCTDLSIISSFYQLGIPDFYNCKTVILPLFEYIIQNSKVIENSSTISSTNYNHDYKHIKTLCRVMNELIQLNSIEIIQFFYENDILNKLAYSLKGTISYQEKSWIILIITNLVEVNYSLKNSIPMHDFFFTDRCIDIFINLLGDEDNKYAEQVLHAIYIILDVCEKNGTIENLTEIILQNDGIDALERLENSNNEDISSIAIFIKGMIIHQSNE</sequence>
<accession>A0ABR2KCJ8</accession>
<name>A0ABR2KCJ8_9EUKA</name>
<keyword evidence="2" id="KW-1185">Reference proteome</keyword>
<organism evidence="1 2">
    <name type="scientific">Tritrichomonas musculus</name>
    <dbReference type="NCBI Taxonomy" id="1915356"/>
    <lineage>
        <taxon>Eukaryota</taxon>
        <taxon>Metamonada</taxon>
        <taxon>Parabasalia</taxon>
        <taxon>Tritrichomonadida</taxon>
        <taxon>Tritrichomonadidae</taxon>
        <taxon>Tritrichomonas</taxon>
    </lineage>
</organism>
<dbReference type="InterPro" id="IPR016024">
    <property type="entry name" value="ARM-type_fold"/>
</dbReference>
<comment type="caution">
    <text evidence="1">The sequence shown here is derived from an EMBL/GenBank/DDBJ whole genome shotgun (WGS) entry which is preliminary data.</text>
</comment>